<keyword evidence="3" id="KW-1185">Reference proteome</keyword>
<dbReference type="EMBL" id="JAAXKY010000100">
    <property type="protein sequence ID" value="NMH80404.1"/>
    <property type="molecule type" value="Genomic_DNA"/>
</dbReference>
<accession>A0ABX1RLQ0</accession>
<dbReference type="InterPro" id="IPR020941">
    <property type="entry name" value="SUFU-like_domain"/>
</dbReference>
<evidence type="ECO:0000259" key="1">
    <source>
        <dbReference type="Pfam" id="PF05076"/>
    </source>
</evidence>
<dbReference type="Pfam" id="PF05076">
    <property type="entry name" value="SUFU"/>
    <property type="match status" value="1"/>
</dbReference>
<reference evidence="2 3" key="1">
    <citation type="submission" date="2020-04" db="EMBL/GenBank/DDBJ databases">
        <authorList>
            <person name="Klaysubun C."/>
            <person name="Duangmal K."/>
            <person name="Lipun K."/>
        </authorList>
    </citation>
    <scope>NUCLEOTIDE SEQUENCE [LARGE SCALE GENOMIC DNA]</scope>
    <source>
        <strain evidence="2 3">JCM 11839</strain>
    </source>
</reference>
<name>A0ABX1RLQ0_9PSEU</name>
<proteinExistence type="predicted"/>
<evidence type="ECO:0000313" key="2">
    <source>
        <dbReference type="EMBL" id="NMH80404.1"/>
    </source>
</evidence>
<protein>
    <submittedName>
        <fullName evidence="2">Suppressor of fused domain protein</fullName>
    </submittedName>
</protein>
<organism evidence="2 3">
    <name type="scientific">Pseudonocardia xinjiangensis</name>
    <dbReference type="NCBI Taxonomy" id="75289"/>
    <lineage>
        <taxon>Bacteria</taxon>
        <taxon>Bacillati</taxon>
        <taxon>Actinomycetota</taxon>
        <taxon>Actinomycetes</taxon>
        <taxon>Pseudonocardiales</taxon>
        <taxon>Pseudonocardiaceae</taxon>
        <taxon>Pseudonocardia</taxon>
    </lineage>
</organism>
<evidence type="ECO:0000313" key="3">
    <source>
        <dbReference type="Proteomes" id="UP001296706"/>
    </source>
</evidence>
<feature type="domain" description="Suppressor of fused-like" evidence="1">
    <location>
        <begin position="27"/>
        <end position="89"/>
    </location>
</feature>
<dbReference type="Proteomes" id="UP001296706">
    <property type="component" value="Unassembled WGS sequence"/>
</dbReference>
<gene>
    <name evidence="2" type="ORF">HF577_25360</name>
</gene>
<comment type="caution">
    <text evidence="2">The sequence shown here is derived from an EMBL/GenBank/DDBJ whole genome shotgun (WGS) entry which is preliminary data.</text>
</comment>
<sequence>MSQPGGDRMLELHMFGPRPAWELVEILTVVVVDHGPSLENLSLPDGSTVRCAWLIPITSAEVRYKKKHGLEALEERFEAGGLDYLDPHRASVC</sequence>
<dbReference type="RefSeq" id="WP_169398459.1">
    <property type="nucleotide sequence ID" value="NZ_BAAAJH010000005.1"/>
</dbReference>